<feature type="transmembrane region" description="Helical" evidence="7">
    <location>
        <begin position="196"/>
        <end position="216"/>
    </location>
</feature>
<dbReference type="RefSeq" id="WP_347658196.1">
    <property type="nucleotide sequence ID" value="NZ_JASOOY020000009.1"/>
</dbReference>
<dbReference type="EMBL" id="JASOOY020000009">
    <property type="protein sequence ID" value="MEO3716437.1"/>
    <property type="molecule type" value="Genomic_DNA"/>
</dbReference>
<evidence type="ECO:0000256" key="1">
    <source>
        <dbReference type="ARBA" id="ARBA00004141"/>
    </source>
</evidence>
<feature type="transmembrane region" description="Helical" evidence="7">
    <location>
        <begin position="228"/>
        <end position="252"/>
    </location>
</feature>
<gene>
    <name evidence="8" type="ORF">QP460_002365</name>
</gene>
<dbReference type="GO" id="GO:0016020">
    <property type="term" value="C:membrane"/>
    <property type="evidence" value="ECO:0007669"/>
    <property type="project" value="UniProtKB-SubCell"/>
</dbReference>
<comment type="caution">
    <text evidence="8">The sequence shown here is derived from an EMBL/GenBank/DDBJ whole genome shotgun (WGS) entry which is preliminary data.</text>
</comment>
<reference evidence="8" key="2">
    <citation type="submission" date="2024-05" db="EMBL/GenBank/DDBJ databases">
        <authorList>
            <person name="Wolfe A."/>
        </authorList>
    </citation>
    <scope>NUCLEOTIDE SEQUENCE</scope>
    <source>
        <strain evidence="8">UMB1064</strain>
    </source>
</reference>
<dbReference type="Pfam" id="PF03547">
    <property type="entry name" value="Mem_trans"/>
    <property type="match status" value="1"/>
</dbReference>
<feature type="transmembrane region" description="Helical" evidence="7">
    <location>
        <begin position="6"/>
        <end position="24"/>
    </location>
</feature>
<proteinExistence type="predicted"/>
<dbReference type="PANTHER" id="PTHR36838">
    <property type="entry name" value="AUXIN EFFLUX CARRIER FAMILY PROTEIN"/>
    <property type="match status" value="1"/>
</dbReference>
<evidence type="ECO:0000256" key="7">
    <source>
        <dbReference type="SAM" id="Phobius"/>
    </source>
</evidence>
<feature type="transmembrane region" description="Helical" evidence="7">
    <location>
        <begin position="258"/>
        <end position="278"/>
    </location>
</feature>
<feature type="non-terminal residue" evidence="8">
    <location>
        <position position="1"/>
    </location>
</feature>
<keyword evidence="3" id="KW-1003">Cell membrane</keyword>
<feature type="transmembrane region" description="Helical" evidence="7">
    <location>
        <begin position="97"/>
        <end position="121"/>
    </location>
</feature>
<evidence type="ECO:0000256" key="2">
    <source>
        <dbReference type="ARBA" id="ARBA00022448"/>
    </source>
</evidence>
<accession>A0AAW9SIR9</accession>
<dbReference type="AlphaFoldDB" id="A0AAW9SIR9"/>
<reference evidence="8" key="1">
    <citation type="submission" date="2023-05" db="EMBL/GenBank/DDBJ databases">
        <authorList>
            <person name="Du J."/>
        </authorList>
    </citation>
    <scope>NUCLEOTIDE SEQUENCE</scope>
    <source>
        <strain evidence="8">UMB1064</strain>
    </source>
</reference>
<sequence>MPALTEIFTGFGSVAVLIIVGWLFGRSEIVDKRASFTLNMVVFWIAMPCMLAHTLATADSASIFGSAFGVAALSALGTATFYRIFVAPMFKQRGADAVVGAMSSSYNNVANLGVPIAVAVLHDATAVVPALIFQIAFYAPASMTVLEVLTNRGHFRPRNVIMAPLKNPIFLAAMVGLAVNAFAIEVPQFVAHPVGLLGQAAVPMALLAFGISLHGMPFMEAGRSPRRAVVVASTLKLFLHPALALLFGHFVFGLSGHALLAAVIIAGLPTAQNVYTFASRFGRNLEQARDCGVITTIACLPTVLLFTLLLS</sequence>
<feature type="transmembrane region" description="Helical" evidence="7">
    <location>
        <begin position="290"/>
        <end position="310"/>
    </location>
</feature>
<dbReference type="InterPro" id="IPR004776">
    <property type="entry name" value="Mem_transp_PIN-like"/>
</dbReference>
<dbReference type="PANTHER" id="PTHR36838:SF3">
    <property type="entry name" value="TRANSPORTER AUXIN EFFLUX CARRIER EC FAMILY"/>
    <property type="match status" value="1"/>
</dbReference>
<organism evidence="8 9">
    <name type="scientific">Corynebacterium amycolatum</name>
    <dbReference type="NCBI Taxonomy" id="43765"/>
    <lineage>
        <taxon>Bacteria</taxon>
        <taxon>Bacillati</taxon>
        <taxon>Actinomycetota</taxon>
        <taxon>Actinomycetes</taxon>
        <taxon>Mycobacteriales</taxon>
        <taxon>Corynebacteriaceae</taxon>
        <taxon>Corynebacterium</taxon>
    </lineage>
</organism>
<dbReference type="Proteomes" id="UP001223646">
    <property type="component" value="Unassembled WGS sequence"/>
</dbReference>
<feature type="transmembrane region" description="Helical" evidence="7">
    <location>
        <begin position="169"/>
        <end position="190"/>
    </location>
</feature>
<comment type="subcellular location">
    <subcellularLocation>
        <location evidence="1">Membrane</location>
        <topology evidence="1">Multi-pass membrane protein</topology>
    </subcellularLocation>
</comment>
<evidence type="ECO:0000256" key="4">
    <source>
        <dbReference type="ARBA" id="ARBA00022692"/>
    </source>
</evidence>
<evidence type="ECO:0000256" key="6">
    <source>
        <dbReference type="ARBA" id="ARBA00023136"/>
    </source>
</evidence>
<keyword evidence="4 7" id="KW-0812">Transmembrane</keyword>
<evidence type="ECO:0000313" key="9">
    <source>
        <dbReference type="Proteomes" id="UP001223646"/>
    </source>
</evidence>
<feature type="transmembrane region" description="Helical" evidence="7">
    <location>
        <begin position="36"/>
        <end position="56"/>
    </location>
</feature>
<evidence type="ECO:0000256" key="3">
    <source>
        <dbReference type="ARBA" id="ARBA00022475"/>
    </source>
</evidence>
<keyword evidence="2" id="KW-0813">Transport</keyword>
<name>A0AAW9SIR9_CORAY</name>
<dbReference type="GO" id="GO:0055085">
    <property type="term" value="P:transmembrane transport"/>
    <property type="evidence" value="ECO:0007669"/>
    <property type="project" value="InterPro"/>
</dbReference>
<evidence type="ECO:0000256" key="5">
    <source>
        <dbReference type="ARBA" id="ARBA00022989"/>
    </source>
</evidence>
<feature type="transmembrane region" description="Helical" evidence="7">
    <location>
        <begin position="62"/>
        <end position="85"/>
    </location>
</feature>
<evidence type="ECO:0000313" key="8">
    <source>
        <dbReference type="EMBL" id="MEO3716437.1"/>
    </source>
</evidence>
<keyword evidence="6 7" id="KW-0472">Membrane</keyword>
<feature type="transmembrane region" description="Helical" evidence="7">
    <location>
        <begin position="127"/>
        <end position="149"/>
    </location>
</feature>
<keyword evidence="5 7" id="KW-1133">Transmembrane helix</keyword>
<protein>
    <submittedName>
        <fullName evidence="8">AEC family transporter</fullName>
    </submittedName>
</protein>